<dbReference type="Proteomes" id="UP000018144">
    <property type="component" value="Unassembled WGS sequence"/>
</dbReference>
<gene>
    <name evidence="1" type="ORF">PCON_06432</name>
</gene>
<dbReference type="AlphaFoldDB" id="U4KYU4"/>
<proteinExistence type="predicted"/>
<evidence type="ECO:0000313" key="2">
    <source>
        <dbReference type="Proteomes" id="UP000018144"/>
    </source>
</evidence>
<name>U4KYU4_PYROM</name>
<dbReference type="OrthoDB" id="10341209at2759"/>
<dbReference type="EMBL" id="HF935319">
    <property type="protein sequence ID" value="CCX06845.1"/>
    <property type="molecule type" value="Genomic_DNA"/>
</dbReference>
<keyword evidence="2" id="KW-1185">Reference proteome</keyword>
<reference evidence="1 2" key="1">
    <citation type="journal article" date="2013" name="PLoS Genet.">
        <title>The genome and development-dependent transcriptomes of Pyronema confluens: a window into fungal evolution.</title>
        <authorList>
            <person name="Traeger S."/>
            <person name="Altegoer F."/>
            <person name="Freitag M."/>
            <person name="Gabaldon T."/>
            <person name="Kempken F."/>
            <person name="Kumar A."/>
            <person name="Marcet-Houben M."/>
            <person name="Poggeler S."/>
            <person name="Stajich J.E."/>
            <person name="Nowrousian M."/>
        </authorList>
    </citation>
    <scope>NUCLEOTIDE SEQUENCE [LARGE SCALE GENOMIC DNA]</scope>
    <source>
        <strain evidence="2">CBS 100304</strain>
        <tissue evidence="1">Vegetative mycelium</tissue>
    </source>
</reference>
<accession>U4KYU4</accession>
<protein>
    <submittedName>
        <fullName evidence="1">Uncharacterized protein</fullName>
    </submittedName>
</protein>
<organism evidence="1 2">
    <name type="scientific">Pyronema omphalodes (strain CBS 100304)</name>
    <name type="common">Pyronema confluens</name>
    <dbReference type="NCBI Taxonomy" id="1076935"/>
    <lineage>
        <taxon>Eukaryota</taxon>
        <taxon>Fungi</taxon>
        <taxon>Dikarya</taxon>
        <taxon>Ascomycota</taxon>
        <taxon>Pezizomycotina</taxon>
        <taxon>Pezizomycetes</taxon>
        <taxon>Pezizales</taxon>
        <taxon>Pyronemataceae</taxon>
        <taxon>Pyronema</taxon>
    </lineage>
</organism>
<evidence type="ECO:0000313" key="1">
    <source>
        <dbReference type="EMBL" id="CCX06845.1"/>
    </source>
</evidence>
<sequence length="311" mass="34538">MHERPHAARVPLVPPRRVRVYDAITSPHFLPISVPTISTPQVHRTYPAMNCPSSPKRKHKWGDGPNRPCPQAFAELLLPFPDPDSLPRADIPSAKLAARATYTLSRQQHQRHLLMTRHQIPDHRNFLDQLYVHDSIPLFSATSEGVIVPPSILTPETSTFLSSPAAKLADELIPVKRRHMLLSNKQVCSASISSMGMENIELAARLANMAVMERHNLVLDEADIRWRQMEEIEKLYAAQDSMQKREGLMRPGLQTGFAGDRTGASTGYNTAQSAGSGLMAGLGAQPLPVGLARNRVVQRPVEKAMDPRLNR</sequence>